<comment type="caution">
    <text evidence="1">The sequence shown here is derived from an EMBL/GenBank/DDBJ whole genome shotgun (WGS) entry which is preliminary data.</text>
</comment>
<dbReference type="AlphaFoldDB" id="A0A9D1QT39"/>
<gene>
    <name evidence="1" type="ORF">H9875_07330</name>
</gene>
<reference evidence="1" key="1">
    <citation type="journal article" date="2021" name="PeerJ">
        <title>Extensive microbial diversity within the chicken gut microbiome revealed by metagenomics and culture.</title>
        <authorList>
            <person name="Gilroy R."/>
            <person name="Ravi A."/>
            <person name="Getino M."/>
            <person name="Pursley I."/>
            <person name="Horton D.L."/>
            <person name="Alikhan N.F."/>
            <person name="Baker D."/>
            <person name="Gharbi K."/>
            <person name="Hall N."/>
            <person name="Watson M."/>
            <person name="Adriaenssens E.M."/>
            <person name="Foster-Nyarko E."/>
            <person name="Jarju S."/>
            <person name="Secka A."/>
            <person name="Antonio M."/>
            <person name="Oren A."/>
            <person name="Chaudhuri R.R."/>
            <person name="La Ragione R."/>
            <person name="Hildebrand F."/>
            <person name="Pallen M.J."/>
        </authorList>
    </citation>
    <scope>NUCLEOTIDE SEQUENCE</scope>
    <source>
        <strain evidence="1">CHK173-259</strain>
    </source>
</reference>
<proteinExistence type="predicted"/>
<evidence type="ECO:0000313" key="1">
    <source>
        <dbReference type="EMBL" id="HIW72421.1"/>
    </source>
</evidence>
<evidence type="ECO:0000313" key="2">
    <source>
        <dbReference type="Proteomes" id="UP000886822"/>
    </source>
</evidence>
<organism evidence="1 2">
    <name type="scientific">Candidatus Levilactobacillus faecigallinarum</name>
    <dbReference type="NCBI Taxonomy" id="2838638"/>
    <lineage>
        <taxon>Bacteria</taxon>
        <taxon>Bacillati</taxon>
        <taxon>Bacillota</taxon>
        <taxon>Bacilli</taxon>
        <taxon>Lactobacillales</taxon>
        <taxon>Lactobacillaceae</taxon>
        <taxon>Levilactobacillus</taxon>
    </lineage>
</organism>
<dbReference type="Proteomes" id="UP000886822">
    <property type="component" value="Unassembled WGS sequence"/>
</dbReference>
<name>A0A9D1QT39_9LACO</name>
<dbReference type="EMBL" id="DXGJ01000057">
    <property type="protein sequence ID" value="HIW72421.1"/>
    <property type="molecule type" value="Genomic_DNA"/>
</dbReference>
<feature type="non-terminal residue" evidence="1">
    <location>
        <position position="67"/>
    </location>
</feature>
<protein>
    <submittedName>
        <fullName evidence="1">Replication protein</fullName>
    </submittedName>
</protein>
<accession>A0A9D1QT39</accession>
<reference evidence="1" key="2">
    <citation type="submission" date="2021-04" db="EMBL/GenBank/DDBJ databases">
        <authorList>
            <person name="Gilroy R."/>
        </authorList>
    </citation>
    <scope>NUCLEOTIDE SEQUENCE</scope>
    <source>
        <strain evidence="1">CHK173-259</strain>
    </source>
</reference>
<sequence length="67" mass="7906">MGNLLISEPPLQVLPSLAVKVGLNEAIVLQQFHYWLQRSNNIRDGYKWIYNSFPNWNKQFPFWGLNT</sequence>